<name>A0A484MXV2_9ASTE</name>
<feature type="compositionally biased region" description="Polar residues" evidence="1">
    <location>
        <begin position="77"/>
        <end position="91"/>
    </location>
</feature>
<evidence type="ECO:0000256" key="2">
    <source>
        <dbReference type="SAM" id="Phobius"/>
    </source>
</evidence>
<evidence type="ECO:0000313" key="4">
    <source>
        <dbReference type="Proteomes" id="UP000595140"/>
    </source>
</evidence>
<sequence>MAGEQKKKKVRGAGKCEKLYKRRREGHPPIELEWEGGEPAMSEKNRDIQKKNPYPHFMGRDGYAMLQRELVASQATTSADIAGSSTETGSQLGREDSWLRGHTPGRQLEVTDPPLMEIRDRIVQLKKEVVAVTFVPDGHNVVLTRALGTAEHPGRTRGVGSYSGLCKVFKGNMKPRKPEDFASMSQHTPSVAPHYGQRSSKAPTDFVDFTDLTDVASFYLRISDPADYIVAHGSIFPRVLGDVVHGVPISPPSPPETVADCEGSFVAWPKSLVGLGDPPYTRLDMVTSHQANLFLFSAYAPLLLLALPYRMLLTGAHTSLSGRGVESCVSG</sequence>
<protein>
    <submittedName>
        <fullName evidence="3">Uncharacterized protein</fullName>
    </submittedName>
</protein>
<keyword evidence="2" id="KW-0472">Membrane</keyword>
<dbReference type="AlphaFoldDB" id="A0A484MXV2"/>
<feature type="transmembrane region" description="Helical" evidence="2">
    <location>
        <begin position="293"/>
        <end position="313"/>
    </location>
</feature>
<dbReference type="EMBL" id="OOIL02004963">
    <property type="protein sequence ID" value="VFQ93640.1"/>
    <property type="molecule type" value="Genomic_DNA"/>
</dbReference>
<keyword evidence="2" id="KW-0812">Transmembrane</keyword>
<dbReference type="PANTHER" id="PTHR33018">
    <property type="entry name" value="OS10G0338966 PROTEIN-RELATED"/>
    <property type="match status" value="1"/>
</dbReference>
<dbReference type="PANTHER" id="PTHR33018:SF34">
    <property type="entry name" value="OS02G0472350 PROTEIN"/>
    <property type="match status" value="1"/>
</dbReference>
<gene>
    <name evidence="3" type="ORF">CCAM_LOCUS35416</name>
</gene>
<evidence type="ECO:0000256" key="1">
    <source>
        <dbReference type="SAM" id="MobiDB-lite"/>
    </source>
</evidence>
<feature type="compositionally biased region" description="Basic residues" evidence="1">
    <location>
        <begin position="1"/>
        <end position="12"/>
    </location>
</feature>
<proteinExistence type="predicted"/>
<feature type="region of interest" description="Disordered" evidence="1">
    <location>
        <begin position="1"/>
        <end position="53"/>
    </location>
</feature>
<dbReference type="Proteomes" id="UP000595140">
    <property type="component" value="Unassembled WGS sequence"/>
</dbReference>
<keyword evidence="2" id="KW-1133">Transmembrane helix</keyword>
<dbReference type="OrthoDB" id="1731907at2759"/>
<accession>A0A484MXV2</accession>
<feature type="region of interest" description="Disordered" evidence="1">
    <location>
        <begin position="77"/>
        <end position="109"/>
    </location>
</feature>
<feature type="region of interest" description="Disordered" evidence="1">
    <location>
        <begin position="177"/>
        <end position="200"/>
    </location>
</feature>
<organism evidence="3 4">
    <name type="scientific">Cuscuta campestris</name>
    <dbReference type="NCBI Taxonomy" id="132261"/>
    <lineage>
        <taxon>Eukaryota</taxon>
        <taxon>Viridiplantae</taxon>
        <taxon>Streptophyta</taxon>
        <taxon>Embryophyta</taxon>
        <taxon>Tracheophyta</taxon>
        <taxon>Spermatophyta</taxon>
        <taxon>Magnoliopsida</taxon>
        <taxon>eudicotyledons</taxon>
        <taxon>Gunneridae</taxon>
        <taxon>Pentapetalae</taxon>
        <taxon>asterids</taxon>
        <taxon>lamiids</taxon>
        <taxon>Solanales</taxon>
        <taxon>Convolvulaceae</taxon>
        <taxon>Cuscuteae</taxon>
        <taxon>Cuscuta</taxon>
        <taxon>Cuscuta subgen. Grammica</taxon>
        <taxon>Cuscuta sect. Cleistogrammica</taxon>
    </lineage>
</organism>
<evidence type="ECO:0000313" key="3">
    <source>
        <dbReference type="EMBL" id="VFQ93640.1"/>
    </source>
</evidence>
<reference evidence="3 4" key="1">
    <citation type="submission" date="2018-04" db="EMBL/GenBank/DDBJ databases">
        <authorList>
            <person name="Vogel A."/>
        </authorList>
    </citation>
    <scope>NUCLEOTIDE SEQUENCE [LARGE SCALE GENOMIC DNA]</scope>
</reference>
<feature type="compositionally biased region" description="Basic and acidic residues" evidence="1">
    <location>
        <begin position="41"/>
        <end position="50"/>
    </location>
</feature>
<keyword evidence="4" id="KW-1185">Reference proteome</keyword>